<evidence type="ECO:0000256" key="1">
    <source>
        <dbReference type="ARBA" id="ARBA00004726"/>
    </source>
</evidence>
<evidence type="ECO:0000259" key="13">
    <source>
        <dbReference type="Pfam" id="PF01507"/>
    </source>
</evidence>
<keyword evidence="6" id="KW-0548">Nucleotidyltransferase</keyword>
<evidence type="ECO:0000256" key="10">
    <source>
        <dbReference type="ARBA" id="ARBA00031145"/>
    </source>
</evidence>
<protein>
    <recommendedName>
        <fullName evidence="2">FAD synthase</fullName>
        <ecNumber evidence="2">2.7.7.2</ecNumber>
    </recommendedName>
    <alternativeName>
        <fullName evidence="10">FAD pyrophosphorylase</fullName>
    </alternativeName>
    <alternativeName>
        <fullName evidence="11">FMN adenylyltransferase</fullName>
    </alternativeName>
</protein>
<dbReference type="OrthoDB" id="270728at2759"/>
<evidence type="ECO:0000256" key="4">
    <source>
        <dbReference type="ARBA" id="ARBA00022643"/>
    </source>
</evidence>
<evidence type="ECO:0000256" key="2">
    <source>
        <dbReference type="ARBA" id="ARBA00012393"/>
    </source>
</evidence>
<dbReference type="EC" id="2.7.7.2" evidence="2"/>
<dbReference type="Proteomes" id="UP000789572">
    <property type="component" value="Unassembled WGS sequence"/>
</dbReference>
<dbReference type="SUPFAM" id="SSF52402">
    <property type="entry name" value="Adenine nucleotide alpha hydrolases-like"/>
    <property type="match status" value="1"/>
</dbReference>
<keyword evidence="5" id="KW-0808">Transferase</keyword>
<sequence length="261" mass="30071">MAFINHLNEVYELAQEDSELGRAIRRALKIIEDGLERYGYSLSLYYTLLKTKATFYLLQLCAAYFFYARSKGLSLAFNGGKDCTVLLHLYAAVLLRNTSYSSSSSALLTVYITQPNPFPEVEEFVESTIKRYGLDLIAIEGPMKQALSVYLEKRPSVKAILIGTRRNDPHGERLKDNIPTDPGWPPFMRIYPILDWNYTHVWDFLRRLKVPYCKLYDLGYTSLGSIDNTHPNPDLLNPNQPCGFDRAWKLTDETRERCGRY</sequence>
<keyword evidence="15" id="KW-1185">Reference proteome</keyword>
<dbReference type="InterPro" id="IPR002500">
    <property type="entry name" value="PAPS_reduct_dom"/>
</dbReference>
<accession>A0A9N9AC30</accession>
<evidence type="ECO:0000256" key="7">
    <source>
        <dbReference type="ARBA" id="ARBA00022741"/>
    </source>
</evidence>
<evidence type="ECO:0000313" key="14">
    <source>
        <dbReference type="EMBL" id="CAG8527515.1"/>
    </source>
</evidence>
<dbReference type="GO" id="GO:0006747">
    <property type="term" value="P:FAD biosynthetic process"/>
    <property type="evidence" value="ECO:0007669"/>
    <property type="project" value="TreeGrafter"/>
</dbReference>
<feature type="domain" description="Phosphoadenosine phosphosulphate reductase" evidence="13">
    <location>
        <begin position="142"/>
        <end position="231"/>
    </location>
</feature>
<keyword evidence="8" id="KW-0274">FAD</keyword>
<keyword evidence="3" id="KW-0285">Flavoprotein</keyword>
<evidence type="ECO:0000256" key="3">
    <source>
        <dbReference type="ARBA" id="ARBA00022630"/>
    </source>
</evidence>
<gene>
    <name evidence="14" type="ORF">POCULU_LOCUS3893</name>
</gene>
<comment type="catalytic activity">
    <reaction evidence="12">
        <text>FMN + ATP + H(+) = FAD + diphosphate</text>
        <dbReference type="Rhea" id="RHEA:17237"/>
        <dbReference type="ChEBI" id="CHEBI:15378"/>
        <dbReference type="ChEBI" id="CHEBI:30616"/>
        <dbReference type="ChEBI" id="CHEBI:33019"/>
        <dbReference type="ChEBI" id="CHEBI:57692"/>
        <dbReference type="ChEBI" id="CHEBI:58210"/>
        <dbReference type="EC" id="2.7.7.2"/>
    </reaction>
</comment>
<comment type="caution">
    <text evidence="14">The sequence shown here is derived from an EMBL/GenBank/DDBJ whole genome shotgun (WGS) entry which is preliminary data.</text>
</comment>
<keyword evidence="9" id="KW-0067">ATP-binding</keyword>
<evidence type="ECO:0000256" key="11">
    <source>
        <dbReference type="ARBA" id="ARBA00031871"/>
    </source>
</evidence>
<dbReference type="Gene3D" id="3.40.50.620">
    <property type="entry name" value="HUPs"/>
    <property type="match status" value="1"/>
</dbReference>
<evidence type="ECO:0000256" key="6">
    <source>
        <dbReference type="ARBA" id="ARBA00022695"/>
    </source>
</evidence>
<dbReference type="GO" id="GO:0005524">
    <property type="term" value="F:ATP binding"/>
    <property type="evidence" value="ECO:0007669"/>
    <property type="project" value="UniProtKB-KW"/>
</dbReference>
<organism evidence="14 15">
    <name type="scientific">Paraglomus occultum</name>
    <dbReference type="NCBI Taxonomy" id="144539"/>
    <lineage>
        <taxon>Eukaryota</taxon>
        <taxon>Fungi</taxon>
        <taxon>Fungi incertae sedis</taxon>
        <taxon>Mucoromycota</taxon>
        <taxon>Glomeromycotina</taxon>
        <taxon>Glomeromycetes</taxon>
        <taxon>Paraglomerales</taxon>
        <taxon>Paraglomeraceae</taxon>
        <taxon>Paraglomus</taxon>
    </lineage>
</organism>
<name>A0A9N9AC30_9GLOM</name>
<proteinExistence type="predicted"/>
<dbReference type="EMBL" id="CAJVPJ010000465">
    <property type="protein sequence ID" value="CAG8527515.1"/>
    <property type="molecule type" value="Genomic_DNA"/>
</dbReference>
<evidence type="ECO:0000256" key="8">
    <source>
        <dbReference type="ARBA" id="ARBA00022827"/>
    </source>
</evidence>
<keyword evidence="4" id="KW-0288">FMN</keyword>
<evidence type="ECO:0000256" key="5">
    <source>
        <dbReference type="ARBA" id="ARBA00022679"/>
    </source>
</evidence>
<dbReference type="GO" id="GO:0003919">
    <property type="term" value="F:FMN adenylyltransferase activity"/>
    <property type="evidence" value="ECO:0007669"/>
    <property type="project" value="UniProtKB-EC"/>
</dbReference>
<evidence type="ECO:0000256" key="9">
    <source>
        <dbReference type="ARBA" id="ARBA00022840"/>
    </source>
</evidence>
<dbReference type="PANTHER" id="PTHR23293">
    <property type="entry name" value="FAD SYNTHETASE-RELATED FMN ADENYLYLTRANSFERASE"/>
    <property type="match status" value="1"/>
</dbReference>
<evidence type="ECO:0000256" key="12">
    <source>
        <dbReference type="ARBA" id="ARBA00049494"/>
    </source>
</evidence>
<reference evidence="14" key="1">
    <citation type="submission" date="2021-06" db="EMBL/GenBank/DDBJ databases">
        <authorList>
            <person name="Kallberg Y."/>
            <person name="Tangrot J."/>
            <person name="Rosling A."/>
        </authorList>
    </citation>
    <scope>NUCLEOTIDE SEQUENCE</scope>
    <source>
        <strain evidence="14">IA702</strain>
    </source>
</reference>
<dbReference type="AlphaFoldDB" id="A0A9N9AC30"/>
<dbReference type="Pfam" id="PF01507">
    <property type="entry name" value="PAPS_reduct"/>
    <property type="match status" value="1"/>
</dbReference>
<dbReference type="PANTHER" id="PTHR23293:SF9">
    <property type="entry name" value="FAD SYNTHASE"/>
    <property type="match status" value="1"/>
</dbReference>
<evidence type="ECO:0000313" key="15">
    <source>
        <dbReference type="Proteomes" id="UP000789572"/>
    </source>
</evidence>
<comment type="pathway">
    <text evidence="1">Cofactor biosynthesis; FAD biosynthesis; FAD from FMN: step 1/1.</text>
</comment>
<dbReference type="InterPro" id="IPR014729">
    <property type="entry name" value="Rossmann-like_a/b/a_fold"/>
</dbReference>
<dbReference type="CDD" id="cd23948">
    <property type="entry name" value="FAD_synthase"/>
    <property type="match status" value="1"/>
</dbReference>
<keyword evidence="7" id="KW-0547">Nucleotide-binding</keyword>